<dbReference type="PANTHER" id="PTHR30469">
    <property type="entry name" value="MULTIDRUG RESISTANCE PROTEIN MDTA"/>
    <property type="match status" value="1"/>
</dbReference>
<dbReference type="InterPro" id="IPR059052">
    <property type="entry name" value="HH_YbhG-like"/>
</dbReference>
<dbReference type="Pfam" id="PF25881">
    <property type="entry name" value="HH_YBHG"/>
    <property type="match status" value="1"/>
</dbReference>
<dbReference type="Gene3D" id="2.40.50.100">
    <property type="match status" value="3"/>
</dbReference>
<dbReference type="EMBL" id="AUZM01000104">
    <property type="protein sequence ID" value="ERT04339.1"/>
    <property type="molecule type" value="Genomic_DNA"/>
</dbReference>
<dbReference type="GO" id="GO:1990281">
    <property type="term" value="C:efflux pump complex"/>
    <property type="evidence" value="ECO:0007669"/>
    <property type="project" value="TreeGrafter"/>
</dbReference>
<reference evidence="4 5" key="1">
    <citation type="journal article" date="2013" name="Front. Microbiol.">
        <title>Comparative genomic analyses of the cyanobacterium, Lyngbya aestuarii BL J, a powerful hydrogen producer.</title>
        <authorList>
            <person name="Kothari A."/>
            <person name="Vaughn M."/>
            <person name="Garcia-Pichel F."/>
        </authorList>
    </citation>
    <scope>NUCLEOTIDE SEQUENCE [LARGE SCALE GENOMIC DNA]</scope>
    <source>
        <strain evidence="4 5">BL J</strain>
    </source>
</reference>
<evidence type="ECO:0000256" key="2">
    <source>
        <dbReference type="SAM" id="Phobius"/>
    </source>
</evidence>
<evidence type="ECO:0000313" key="4">
    <source>
        <dbReference type="EMBL" id="ERT04339.1"/>
    </source>
</evidence>
<organism evidence="4 5">
    <name type="scientific">Lyngbya aestuarii BL J</name>
    <dbReference type="NCBI Taxonomy" id="1348334"/>
    <lineage>
        <taxon>Bacteria</taxon>
        <taxon>Bacillati</taxon>
        <taxon>Cyanobacteriota</taxon>
        <taxon>Cyanophyceae</taxon>
        <taxon>Oscillatoriophycideae</taxon>
        <taxon>Oscillatoriales</taxon>
        <taxon>Microcoleaceae</taxon>
        <taxon>Lyngbya</taxon>
    </lineage>
</organism>
<dbReference type="PANTHER" id="PTHR30469:SF11">
    <property type="entry name" value="BLL4320 PROTEIN"/>
    <property type="match status" value="1"/>
</dbReference>
<dbReference type="Gene3D" id="2.40.420.20">
    <property type="match status" value="1"/>
</dbReference>
<evidence type="ECO:0000259" key="3">
    <source>
        <dbReference type="Pfam" id="PF25881"/>
    </source>
</evidence>
<dbReference type="Proteomes" id="UP000017127">
    <property type="component" value="Unassembled WGS sequence"/>
</dbReference>
<accession>U7Q939</accession>
<dbReference type="Gene3D" id="2.40.30.170">
    <property type="match status" value="1"/>
</dbReference>
<evidence type="ECO:0000256" key="1">
    <source>
        <dbReference type="SAM" id="Coils"/>
    </source>
</evidence>
<keyword evidence="1" id="KW-0175">Coiled coil</keyword>
<feature type="coiled-coil region" evidence="1">
    <location>
        <begin position="195"/>
        <end position="260"/>
    </location>
</feature>
<feature type="transmembrane region" description="Helical" evidence="2">
    <location>
        <begin position="33"/>
        <end position="53"/>
    </location>
</feature>
<keyword evidence="2" id="KW-0812">Transmembrane</keyword>
<comment type="caution">
    <text evidence="4">The sequence shown here is derived from an EMBL/GenBank/DDBJ whole genome shotgun (WGS) entry which is preliminary data.</text>
</comment>
<keyword evidence="2" id="KW-0472">Membrane</keyword>
<name>U7Q939_9CYAN</name>
<keyword evidence="2" id="KW-1133">Transmembrane helix</keyword>
<keyword evidence="5" id="KW-1185">Reference proteome</keyword>
<dbReference type="PATRIC" id="fig|1348334.3.peg.5489"/>
<protein>
    <submittedName>
        <fullName evidence="4">Efflux transporter, RND family, MFP subunit</fullName>
    </submittedName>
</protein>
<dbReference type="RefSeq" id="WP_023069387.1">
    <property type="nucleotide sequence ID" value="NZ_AUZM01000104.1"/>
</dbReference>
<proteinExistence type="predicted"/>
<dbReference type="AlphaFoldDB" id="U7Q939"/>
<dbReference type="GO" id="GO:0015562">
    <property type="term" value="F:efflux transmembrane transporter activity"/>
    <property type="evidence" value="ECO:0007669"/>
    <property type="project" value="TreeGrafter"/>
</dbReference>
<evidence type="ECO:0000313" key="5">
    <source>
        <dbReference type="Proteomes" id="UP000017127"/>
    </source>
</evidence>
<gene>
    <name evidence="4" type="ORF">M595_5717</name>
</gene>
<dbReference type="SUPFAM" id="SSF111369">
    <property type="entry name" value="HlyD-like secretion proteins"/>
    <property type="match status" value="3"/>
</dbReference>
<sequence length="510" mass="56215">METLPEPSTDHDDLIAVEAEVVPSGPKRSSNRWLRVGAVGILLAVGLGGITFFRRQTVVPQSKSPTVEQNLPTILPVETVTVERVSSYSISQSYTGIVEAQRTSELSFEQSGLLLSLAAKEGDQVAQNAVIGRLDTRQLQAQRQGLIAQKQQAQATLTELQNGPRQETIAATRALLTQEQARLRELQAGPRVENIDAARSRVRDLEEQLELARLQTQRRRDLYAEGAISREQFDEVRTTKDSLRARIDEARSNLTELQTGTRPEQIDAQIAQVQGVQSQLDELISGTRPEQIDAQIAQIRQIDAQIAELDVILSKSILYAPFSGIISQRYLDEGTVVSAGQAVVRLVEDTRPEVRVGVAPSVISQLNIGSQHLVRVGEEIYTAEVLSILPEVDSATRTRTVILRLPQTVAPGTVARLEVSRIQPTDGFWLPTSALIRAERGLWACYALVPVEDTNTNLPPQTQQLERRVIEVLHTEGDRSLVRGLLQSGEEVVANGTQQFVSGQWVKNLP</sequence>
<dbReference type="Gene3D" id="1.10.287.470">
    <property type="entry name" value="Helix hairpin bin"/>
    <property type="match status" value="2"/>
</dbReference>
<feature type="coiled-coil region" evidence="1">
    <location>
        <begin position="136"/>
        <end position="163"/>
    </location>
</feature>
<feature type="domain" description="YbhG-like alpha-helical hairpin" evidence="3">
    <location>
        <begin position="180"/>
        <end position="280"/>
    </location>
</feature>